<protein>
    <submittedName>
        <fullName evidence="3">Uncharacterized protein</fullName>
    </submittedName>
</protein>
<dbReference type="OrthoDB" id="5845898at2759"/>
<feature type="transmembrane region" description="Helical" evidence="2">
    <location>
        <begin position="21"/>
        <end position="39"/>
    </location>
</feature>
<keyword evidence="4" id="KW-1185">Reference proteome</keyword>
<organism evidence="3 4">
    <name type="scientific">Caenorhabditis nigoni</name>
    <dbReference type="NCBI Taxonomy" id="1611254"/>
    <lineage>
        <taxon>Eukaryota</taxon>
        <taxon>Metazoa</taxon>
        <taxon>Ecdysozoa</taxon>
        <taxon>Nematoda</taxon>
        <taxon>Chromadorea</taxon>
        <taxon>Rhabditida</taxon>
        <taxon>Rhabditina</taxon>
        <taxon>Rhabditomorpha</taxon>
        <taxon>Rhabditoidea</taxon>
        <taxon>Rhabditidae</taxon>
        <taxon>Peloderinae</taxon>
        <taxon>Caenorhabditis</taxon>
    </lineage>
</organism>
<feature type="region of interest" description="Disordered" evidence="1">
    <location>
        <begin position="305"/>
        <end position="330"/>
    </location>
</feature>
<accession>A0A2G5V2B9</accession>
<dbReference type="AlphaFoldDB" id="A0A2G5V2B9"/>
<keyword evidence="2" id="KW-0472">Membrane</keyword>
<evidence type="ECO:0000256" key="2">
    <source>
        <dbReference type="SAM" id="Phobius"/>
    </source>
</evidence>
<keyword evidence="2" id="KW-1133">Transmembrane helix</keyword>
<evidence type="ECO:0000256" key="1">
    <source>
        <dbReference type="SAM" id="MobiDB-lite"/>
    </source>
</evidence>
<reference evidence="4" key="1">
    <citation type="submission" date="2017-10" db="EMBL/GenBank/DDBJ databases">
        <title>Rapid genome shrinkage in a self-fertile nematode reveals novel sperm competition proteins.</title>
        <authorList>
            <person name="Yin D."/>
            <person name="Schwarz E.M."/>
            <person name="Thomas C.G."/>
            <person name="Felde R.L."/>
            <person name="Korf I.F."/>
            <person name="Cutter A.D."/>
            <person name="Schartner C.M."/>
            <person name="Ralston E.J."/>
            <person name="Meyer B.J."/>
            <person name="Haag E.S."/>
        </authorList>
    </citation>
    <scope>NUCLEOTIDE SEQUENCE [LARGE SCALE GENOMIC DNA]</scope>
    <source>
        <strain evidence="4">JU1422</strain>
    </source>
</reference>
<dbReference type="Proteomes" id="UP000230233">
    <property type="component" value="Chromosome II"/>
</dbReference>
<evidence type="ECO:0000313" key="3">
    <source>
        <dbReference type="EMBL" id="PIC45897.1"/>
    </source>
</evidence>
<evidence type="ECO:0000313" key="4">
    <source>
        <dbReference type="Proteomes" id="UP000230233"/>
    </source>
</evidence>
<dbReference type="EMBL" id="PDUG01000002">
    <property type="protein sequence ID" value="PIC45897.1"/>
    <property type="molecule type" value="Genomic_DNA"/>
</dbReference>
<proteinExistence type="predicted"/>
<keyword evidence="2" id="KW-0812">Transmembrane</keyword>
<gene>
    <name evidence="3" type="primary">Cni-R06F6.12</name>
    <name evidence="3" type="synonym">Cnig_chr_II.g5765</name>
    <name evidence="3" type="ORF">B9Z55_005765</name>
</gene>
<name>A0A2G5V2B9_9PELO</name>
<comment type="caution">
    <text evidence="3">The sequence shown here is derived from an EMBL/GenBank/DDBJ whole genome shotgun (WGS) entry which is preliminary data.</text>
</comment>
<feature type="region of interest" description="Disordered" evidence="1">
    <location>
        <begin position="60"/>
        <end position="83"/>
    </location>
</feature>
<sequence length="487" mass="54804">MDLARFQVRNVERCSVCTIGWIMLYAQTAVLFFFALISASSPDIQMENVELVMNSEKEETVSTRQNLEEQQEENIPGSSPEGVFTHQEDNIFEAIGSQDDLSQHNIPLPAEELKHGEENVDQQADGLDQRELIVEDGDQQYENMVQITSEDMYAAGFEMEDINNLTEEQLSVVVAISQERQAKQNDQGEVAEEGAHDHMIHHGMNDFGQNEAGGDASQYPRDEDEEHGHMDDASMHIILTHDGGVNITDSKQQQFYISAAEIATLNIDLNNLSHENVNQLLQIALPSMKEGNDIKQEGTYNREELDQAPSTSYHHHQHHQPHNADLDNKSSKNGLIGETVQIRTADGQLQDAVVKYSRGNSEYKIQFMNGEFAYANIDQLFHQRILNDHDNYQMAGPGPMTIRRSDVSHLAAQKRAAPSTDDLCPPVLKRSYHLAPVVDGPHHTPNFCCPICDKKVFQKEPSYIVIRLPACDSCTREKIIVLDEQNS</sequence>
<feature type="region of interest" description="Disordered" evidence="1">
    <location>
        <begin position="207"/>
        <end position="228"/>
    </location>
</feature>
<dbReference type="STRING" id="1611254.A0A2G5V2B9"/>